<reference evidence="3 4" key="1">
    <citation type="submission" date="2022-03" db="EMBL/GenBank/DDBJ databases">
        <title>Streptomyces yunnanensis P86,complete genome.</title>
        <authorList>
            <person name="Chen S."/>
            <person name="Zhang Q."/>
        </authorList>
    </citation>
    <scope>NUCLEOTIDE SEQUENCE [LARGE SCALE GENOMIC DNA]</scope>
    <source>
        <strain evidence="3 4">P86</strain>
    </source>
</reference>
<dbReference type="EMBL" id="CP095749">
    <property type="protein sequence ID" value="WEB43601.1"/>
    <property type="molecule type" value="Genomic_DNA"/>
</dbReference>
<evidence type="ECO:0000313" key="3">
    <source>
        <dbReference type="EMBL" id="WEB43601.1"/>
    </source>
</evidence>
<dbReference type="Pfam" id="PF09076">
    <property type="entry name" value="Crystall_2"/>
    <property type="match status" value="1"/>
</dbReference>
<proteinExistence type="predicted"/>
<dbReference type="RefSeq" id="WP_275309934.1">
    <property type="nucleotide sequence ID" value="NZ_CP095749.1"/>
</dbReference>
<dbReference type="Gene3D" id="2.60.20.30">
    <property type="match status" value="1"/>
</dbReference>
<feature type="signal peptide" evidence="1">
    <location>
        <begin position="1"/>
        <end position="25"/>
    </location>
</feature>
<accession>A0ABY8AIZ8</accession>
<dbReference type="Proteomes" id="UP001218629">
    <property type="component" value="Chromosome"/>
</dbReference>
<dbReference type="InterPro" id="IPR015161">
    <property type="entry name" value="Sklp_toxin_b/g_crystallin"/>
</dbReference>
<protein>
    <recommendedName>
        <fullName evidence="2">Streptomyces killer toxin-like beta/gamma crystallin domain-containing protein</fullName>
    </recommendedName>
</protein>
<gene>
    <name evidence="3" type="ORF">MOV08_32880</name>
</gene>
<sequence>MFKRMIGIATASIALGLAIAAPAMAQESTGTTGGLTARPAITNPVCDGSDYVTVYSDSGSTCYANAGSTHPNIHNVQQVCSGNNDITVTFGSGGPVGQFIQRHDCYSLMGWAGDSYLTYLWIH</sequence>
<organism evidence="3 4">
    <name type="scientific">Streptomyces yunnanensis</name>
    <dbReference type="NCBI Taxonomy" id="156453"/>
    <lineage>
        <taxon>Bacteria</taxon>
        <taxon>Bacillati</taxon>
        <taxon>Actinomycetota</taxon>
        <taxon>Actinomycetes</taxon>
        <taxon>Kitasatosporales</taxon>
        <taxon>Streptomycetaceae</taxon>
        <taxon>Streptomyces</taxon>
    </lineage>
</organism>
<evidence type="ECO:0000259" key="2">
    <source>
        <dbReference type="Pfam" id="PF09076"/>
    </source>
</evidence>
<name>A0ABY8AIZ8_9ACTN</name>
<feature type="chain" id="PRO_5047195007" description="Streptomyces killer toxin-like beta/gamma crystallin domain-containing protein" evidence="1">
    <location>
        <begin position="26"/>
        <end position="123"/>
    </location>
</feature>
<keyword evidence="1" id="KW-0732">Signal</keyword>
<evidence type="ECO:0000313" key="4">
    <source>
        <dbReference type="Proteomes" id="UP001218629"/>
    </source>
</evidence>
<keyword evidence="4" id="KW-1185">Reference proteome</keyword>
<dbReference type="InterPro" id="IPR015791">
    <property type="entry name" value="Antimic/Inh_G_crystallin-like"/>
</dbReference>
<evidence type="ECO:0000256" key="1">
    <source>
        <dbReference type="SAM" id="SignalP"/>
    </source>
</evidence>
<feature type="domain" description="Streptomyces killer toxin-like beta/gamma crystallin" evidence="2">
    <location>
        <begin position="57"/>
        <end position="96"/>
    </location>
</feature>